<evidence type="ECO:0000256" key="3">
    <source>
        <dbReference type="ARBA" id="ARBA00022448"/>
    </source>
</evidence>
<feature type="transmembrane region" description="Helical" evidence="9">
    <location>
        <begin position="673"/>
        <end position="697"/>
    </location>
</feature>
<dbReference type="PANTHER" id="PTHR31503:SF10">
    <property type="entry name" value="VNX1 PROTEIN"/>
    <property type="match status" value="1"/>
</dbReference>
<feature type="compositionally biased region" description="Polar residues" evidence="8">
    <location>
        <begin position="819"/>
        <end position="829"/>
    </location>
</feature>
<evidence type="ECO:0000256" key="7">
    <source>
        <dbReference type="ARBA" id="ARBA00023136"/>
    </source>
</evidence>
<dbReference type="InterPro" id="IPR004837">
    <property type="entry name" value="NaCa_Exmemb"/>
</dbReference>
<feature type="domain" description="Inner membrane component" evidence="11">
    <location>
        <begin position="303"/>
        <end position="356"/>
    </location>
</feature>
<feature type="region of interest" description="Disordered" evidence="8">
    <location>
        <begin position="1"/>
        <end position="181"/>
    </location>
</feature>
<feature type="compositionally biased region" description="Low complexity" evidence="8">
    <location>
        <begin position="417"/>
        <end position="433"/>
    </location>
</feature>
<feature type="domain" description="Sodium/calcium exchanger membrane region" evidence="10">
    <location>
        <begin position="573"/>
        <end position="689"/>
    </location>
</feature>
<dbReference type="EMBL" id="JAGHQM010000837">
    <property type="protein sequence ID" value="KAH0558463.1"/>
    <property type="molecule type" value="Genomic_DNA"/>
</dbReference>
<evidence type="ECO:0000256" key="4">
    <source>
        <dbReference type="ARBA" id="ARBA00022692"/>
    </source>
</evidence>
<dbReference type="GO" id="GO:0012505">
    <property type="term" value="C:endomembrane system"/>
    <property type="evidence" value="ECO:0007669"/>
    <property type="project" value="UniProtKB-SubCell"/>
</dbReference>
<dbReference type="GO" id="GO:0005774">
    <property type="term" value="C:vacuolar membrane"/>
    <property type="evidence" value="ECO:0007669"/>
    <property type="project" value="UniProtKB-ARBA"/>
</dbReference>
<organism evidence="12 13">
    <name type="scientific">Trichoglossum hirsutum</name>
    <dbReference type="NCBI Taxonomy" id="265104"/>
    <lineage>
        <taxon>Eukaryota</taxon>
        <taxon>Fungi</taxon>
        <taxon>Dikarya</taxon>
        <taxon>Ascomycota</taxon>
        <taxon>Pezizomycotina</taxon>
        <taxon>Geoglossomycetes</taxon>
        <taxon>Geoglossales</taxon>
        <taxon>Geoglossaceae</taxon>
        <taxon>Trichoglossum</taxon>
    </lineage>
</organism>
<feature type="compositionally biased region" description="Low complexity" evidence="8">
    <location>
        <begin position="83"/>
        <end position="96"/>
    </location>
</feature>
<evidence type="ECO:0000256" key="2">
    <source>
        <dbReference type="ARBA" id="ARBA00008170"/>
    </source>
</evidence>
<evidence type="ECO:0000259" key="11">
    <source>
        <dbReference type="Pfam" id="PF03733"/>
    </source>
</evidence>
<feature type="transmembrane region" description="Helical" evidence="9">
    <location>
        <begin position="475"/>
        <end position="494"/>
    </location>
</feature>
<feature type="compositionally biased region" description="Polar residues" evidence="8">
    <location>
        <begin position="107"/>
        <end position="116"/>
    </location>
</feature>
<dbReference type="Pfam" id="PF01699">
    <property type="entry name" value="Na_Ca_ex"/>
    <property type="match status" value="2"/>
</dbReference>
<dbReference type="FunFam" id="1.20.1420.30:FF:000017">
    <property type="entry name" value="Calcium permease family membrane transporter"/>
    <property type="match status" value="1"/>
</dbReference>
<feature type="transmembrane region" description="Helical" evidence="9">
    <location>
        <begin position="1021"/>
        <end position="1044"/>
    </location>
</feature>
<keyword evidence="13" id="KW-1185">Reference proteome</keyword>
<accession>A0A9P8LA83</accession>
<keyword evidence="6" id="KW-0406">Ion transport</keyword>
<evidence type="ECO:0000256" key="9">
    <source>
        <dbReference type="SAM" id="Phobius"/>
    </source>
</evidence>
<feature type="region of interest" description="Disordered" evidence="8">
    <location>
        <begin position="855"/>
        <end position="891"/>
    </location>
</feature>
<comment type="similarity">
    <text evidence="2">Belongs to the Ca(2+):cation antiporter (CaCA) (TC 2.A.19) family.</text>
</comment>
<dbReference type="GO" id="GO:0015369">
    <property type="term" value="F:calcium:proton antiporter activity"/>
    <property type="evidence" value="ECO:0007669"/>
    <property type="project" value="TreeGrafter"/>
</dbReference>
<dbReference type="InterPro" id="IPR044880">
    <property type="entry name" value="NCX_ion-bd_dom_sf"/>
</dbReference>
<feature type="transmembrane region" description="Helical" evidence="9">
    <location>
        <begin position="641"/>
        <end position="661"/>
    </location>
</feature>
<feature type="region of interest" description="Disordered" evidence="8">
    <location>
        <begin position="197"/>
        <end position="226"/>
    </location>
</feature>
<feature type="compositionally biased region" description="Polar residues" evidence="8">
    <location>
        <begin position="14"/>
        <end position="25"/>
    </location>
</feature>
<evidence type="ECO:0000256" key="6">
    <source>
        <dbReference type="ARBA" id="ARBA00023065"/>
    </source>
</evidence>
<feature type="compositionally biased region" description="Acidic residues" evidence="8">
    <location>
        <begin position="151"/>
        <end position="161"/>
    </location>
</feature>
<evidence type="ECO:0000256" key="5">
    <source>
        <dbReference type="ARBA" id="ARBA00022989"/>
    </source>
</evidence>
<feature type="transmembrane region" description="Helical" evidence="9">
    <location>
        <begin position="1095"/>
        <end position="1114"/>
    </location>
</feature>
<dbReference type="GO" id="GO:0006874">
    <property type="term" value="P:intracellular calcium ion homeostasis"/>
    <property type="evidence" value="ECO:0007669"/>
    <property type="project" value="TreeGrafter"/>
</dbReference>
<keyword evidence="5 9" id="KW-1133">Transmembrane helix</keyword>
<feature type="transmembrane region" description="Helical" evidence="9">
    <location>
        <begin position="605"/>
        <end position="629"/>
    </location>
</feature>
<protein>
    <recommendedName>
        <fullName evidence="14">Calcium permease</fullName>
    </recommendedName>
</protein>
<evidence type="ECO:0008006" key="14">
    <source>
        <dbReference type="Google" id="ProtNLM"/>
    </source>
</evidence>
<feature type="transmembrane region" description="Helical" evidence="9">
    <location>
        <begin position="449"/>
        <end position="469"/>
    </location>
</feature>
<comment type="caution">
    <text evidence="12">The sequence shown here is derived from an EMBL/GenBank/DDBJ whole genome shotgun (WGS) entry which is preliminary data.</text>
</comment>
<name>A0A9P8LA83_9PEZI</name>
<reference evidence="12" key="1">
    <citation type="submission" date="2021-03" db="EMBL/GenBank/DDBJ databases">
        <title>Comparative genomics and phylogenomic investigation of the class Geoglossomycetes provide insights into ecological specialization and systematics.</title>
        <authorList>
            <person name="Melie T."/>
            <person name="Pirro S."/>
            <person name="Miller A.N."/>
            <person name="Quandt A."/>
        </authorList>
    </citation>
    <scope>NUCLEOTIDE SEQUENCE</scope>
    <source>
        <strain evidence="12">CAQ_001_2017</strain>
    </source>
</reference>
<keyword evidence="3" id="KW-0813">Transport</keyword>
<dbReference type="InterPro" id="IPR004713">
    <property type="entry name" value="CaH_exchang"/>
</dbReference>
<feature type="compositionally biased region" description="Basic and acidic residues" evidence="8">
    <location>
        <begin position="46"/>
        <end position="71"/>
    </location>
</feature>
<feature type="transmembrane region" description="Helical" evidence="9">
    <location>
        <begin position="764"/>
        <end position="782"/>
    </location>
</feature>
<feature type="transmembrane region" description="Helical" evidence="9">
    <location>
        <begin position="300"/>
        <end position="333"/>
    </location>
</feature>
<evidence type="ECO:0000313" key="13">
    <source>
        <dbReference type="Proteomes" id="UP000750711"/>
    </source>
</evidence>
<feature type="transmembrane region" description="Helical" evidence="9">
    <location>
        <begin position="1121"/>
        <end position="1140"/>
    </location>
</feature>
<feature type="region of interest" description="Disordered" evidence="8">
    <location>
        <begin position="414"/>
        <end position="433"/>
    </location>
</feature>
<dbReference type="AlphaFoldDB" id="A0A9P8LA83"/>
<evidence type="ECO:0000256" key="1">
    <source>
        <dbReference type="ARBA" id="ARBA00004127"/>
    </source>
</evidence>
<feature type="transmembrane region" description="Helical" evidence="9">
    <location>
        <begin position="573"/>
        <end position="593"/>
    </location>
</feature>
<comment type="subcellular location">
    <subcellularLocation>
        <location evidence="1">Endomembrane system</location>
        <topology evidence="1">Multi-pass membrane protein</topology>
    </subcellularLocation>
</comment>
<gene>
    <name evidence="12" type="ORF">GP486_004876</name>
</gene>
<evidence type="ECO:0000259" key="10">
    <source>
        <dbReference type="Pfam" id="PF01699"/>
    </source>
</evidence>
<sequence length="1179" mass="127826">MSSRDTPGKAGEASRSSDQGETSRASDPPPTGTRANQPPVQYRSIIGREQEETYGERHISTDPVRGVHRDPGMAIIATIPVLRSTSPSRTTPSDQSSSKERARPAISSDSPSSRAQVVSPERATAERPKKPSVTRKASSIHSHPHKGQEFSVDDDQSEVAEDFAQRHASNTSTAPYGSLRKRASNLRRRGTALASSLPKIDSFDGNEEEEGYQSTTAGAEGEVLDESGEEGTVLLDEDDVESELSDSESFTLKDRQEAINETHPFGIRIWKPALYKKSRSVLKTAEGDIHSSPGGRVSSWLFLFNILWTVLFGWWLAIAAAVGAAVCFCFAFAPSAVEYGNILFGLAGYLLYPFGKFVKLEQDEAYAEEDEGEGRSISEYEQWQSGDLEDGRLFFGPIARSLVGRRRNSVDSASETDSLLGRGRGGRSSYSDVGSARSKRRLFGRGQWNIGRVIFFIFFYGLVTPLLMLVSGICWLLVFWIPMGKVTMLLFYHLRRHPLAMSFHSDSTYSRGPGSPSSSIVLCTYRAVGWKYYKYTIDGTNIFFINLIGVVIFVIFDYWVLDVGLGLKIALTHSAVIFTLSLFSVIPLAYFIGQAVASISAQSSMGVGAAINAFFSTVVEVFLYCVALNEGKSRLVEGSVIGSIMAGVLLMPGLSMCFGAIKRKTQRFNAKSAGVTSTMLLFGVIAAFGPTLFYQIYGTVSFPSHPNRASAKHHKYELKCRSCSGNRGKLSLGPSGADCRRCFFSQVPAVGDRFYHEAVQPFCYGSAIALFISYIIGLWFTLRTHAAVIWNAAPETQKSVAPNQGGSHAEQRGSVTGVGPTSPSIQPTSGDPLVRSSIRDSQLYKRILGQSLSQAGLGSRPSAVPASNQASGVARQGQIPHLVPPKSSGADSFPINTQIPGLSPEQNRDLAREVAEIAAMAATVAARETTGSSQRKPSASAAVLQRPTALQLPRAYQDELDDVAATADALSHGGGHDAPNWGRTKSSVILLSATLLYAVIAEILVNKVDVVLKNVNIDEKFLGITLFALVPNTTEFLNAISFAMNGNIALSMEIGSAYALQVCLLQVPALVLYSASTAHLFEPDTLFNHTFSLIFPQWDLVTVILCVFLLSYMYGEGKSNYFKGSILILSYLVVMMGFWFSGMTDAGTIAVRGLYDSIGEEAFQTVGRGSRAGIVWVTT</sequence>
<feature type="transmembrane region" description="Helical" evidence="9">
    <location>
        <begin position="988"/>
        <end position="1005"/>
    </location>
</feature>
<dbReference type="PANTHER" id="PTHR31503">
    <property type="entry name" value="VACUOLAR CALCIUM ION TRANSPORTER"/>
    <property type="match status" value="1"/>
</dbReference>
<feature type="region of interest" description="Disordered" evidence="8">
    <location>
        <begin position="798"/>
        <end position="834"/>
    </location>
</feature>
<feature type="domain" description="Sodium/calcium exchanger membrane region" evidence="10">
    <location>
        <begin position="987"/>
        <end position="1139"/>
    </location>
</feature>
<keyword evidence="7 9" id="KW-0472">Membrane</keyword>
<dbReference type="Pfam" id="PF03733">
    <property type="entry name" value="YccF"/>
    <property type="match status" value="1"/>
</dbReference>
<evidence type="ECO:0000256" key="8">
    <source>
        <dbReference type="SAM" id="MobiDB-lite"/>
    </source>
</evidence>
<feature type="transmembrane region" description="Helical" evidence="9">
    <location>
        <begin position="541"/>
        <end position="561"/>
    </location>
</feature>
<keyword evidence="4 9" id="KW-0812">Transmembrane</keyword>
<dbReference type="InterPro" id="IPR005185">
    <property type="entry name" value="YccF"/>
</dbReference>
<feature type="transmembrane region" description="Helical" evidence="9">
    <location>
        <begin position="1056"/>
        <end position="1075"/>
    </location>
</feature>
<dbReference type="Gene3D" id="1.20.1420.30">
    <property type="entry name" value="NCX, central ion-binding region"/>
    <property type="match status" value="2"/>
</dbReference>
<evidence type="ECO:0000313" key="12">
    <source>
        <dbReference type="EMBL" id="KAH0558463.1"/>
    </source>
</evidence>
<dbReference type="Proteomes" id="UP000750711">
    <property type="component" value="Unassembled WGS sequence"/>
</dbReference>
<proteinExistence type="inferred from homology"/>